<gene>
    <name evidence="2" type="ORF">Hypma_000933</name>
</gene>
<feature type="region of interest" description="Disordered" evidence="1">
    <location>
        <begin position="31"/>
        <end position="66"/>
    </location>
</feature>
<dbReference type="Proteomes" id="UP000076154">
    <property type="component" value="Unassembled WGS sequence"/>
</dbReference>
<dbReference type="EMBL" id="LUEZ02000107">
    <property type="protein sequence ID" value="RDB18064.1"/>
    <property type="molecule type" value="Genomic_DNA"/>
</dbReference>
<evidence type="ECO:0000313" key="3">
    <source>
        <dbReference type="Proteomes" id="UP000076154"/>
    </source>
</evidence>
<accession>A0A369JF80</accession>
<comment type="caution">
    <text evidence="2">The sequence shown here is derived from an EMBL/GenBank/DDBJ whole genome shotgun (WGS) entry which is preliminary data.</text>
</comment>
<dbReference type="InParanoid" id="A0A369JF80"/>
<protein>
    <submittedName>
        <fullName evidence="2">Uncharacterized protein</fullName>
    </submittedName>
</protein>
<proteinExistence type="predicted"/>
<name>A0A369JF80_HYPMA</name>
<sequence length="119" mass="13700">MASPAAPPDARESTMLGPKLWRWASKIGTRSRDRTKQYTMHQRHHNLRGRRDDGQGQQGGERDTMVGEDRNLIYDHIHERARGRMAATFSSPHQHVTVYAPYLRRSLVKVRSQSILTPI</sequence>
<evidence type="ECO:0000313" key="2">
    <source>
        <dbReference type="EMBL" id="RDB18064.1"/>
    </source>
</evidence>
<reference evidence="2" key="1">
    <citation type="submission" date="2018-04" db="EMBL/GenBank/DDBJ databases">
        <title>Whole genome sequencing of Hypsizygus marmoreus.</title>
        <authorList>
            <person name="Choi I.-G."/>
            <person name="Min B."/>
            <person name="Kim J.-G."/>
            <person name="Kim S."/>
            <person name="Oh Y.-L."/>
            <person name="Kong W.-S."/>
            <person name="Park H."/>
            <person name="Jeong J."/>
            <person name="Song E.-S."/>
        </authorList>
    </citation>
    <scope>NUCLEOTIDE SEQUENCE [LARGE SCALE GENOMIC DNA]</scope>
    <source>
        <strain evidence="2">51987-8</strain>
    </source>
</reference>
<dbReference type="AlphaFoldDB" id="A0A369JF80"/>
<feature type="compositionally biased region" description="Basic and acidic residues" evidence="1">
    <location>
        <begin position="49"/>
        <end position="66"/>
    </location>
</feature>
<evidence type="ECO:0000256" key="1">
    <source>
        <dbReference type="SAM" id="MobiDB-lite"/>
    </source>
</evidence>
<keyword evidence="3" id="KW-1185">Reference proteome</keyword>
<organism evidence="2 3">
    <name type="scientific">Hypsizygus marmoreus</name>
    <name type="common">White beech mushroom</name>
    <name type="synonym">Agaricus marmoreus</name>
    <dbReference type="NCBI Taxonomy" id="39966"/>
    <lineage>
        <taxon>Eukaryota</taxon>
        <taxon>Fungi</taxon>
        <taxon>Dikarya</taxon>
        <taxon>Basidiomycota</taxon>
        <taxon>Agaricomycotina</taxon>
        <taxon>Agaricomycetes</taxon>
        <taxon>Agaricomycetidae</taxon>
        <taxon>Agaricales</taxon>
        <taxon>Tricholomatineae</taxon>
        <taxon>Lyophyllaceae</taxon>
        <taxon>Hypsizygus</taxon>
    </lineage>
</organism>